<protein>
    <submittedName>
        <fullName evidence="3">Uncharacterized protein</fullName>
    </submittedName>
</protein>
<accession>A0A4P1RS52</accession>
<keyword evidence="4" id="KW-1185">Reference proteome</keyword>
<dbReference type="Gramene" id="OIW16736">
    <property type="protein sequence ID" value="OIW16736"/>
    <property type="gene ID" value="TanjilG_14506"/>
</dbReference>
<evidence type="ECO:0000256" key="2">
    <source>
        <dbReference type="SAM" id="SignalP"/>
    </source>
</evidence>
<name>A0A4P1RS52_LUPAN</name>
<proteinExistence type="predicted"/>
<dbReference type="Proteomes" id="UP000188354">
    <property type="component" value="Chromosome LG02"/>
</dbReference>
<evidence type="ECO:0000256" key="1">
    <source>
        <dbReference type="ARBA" id="ARBA00022729"/>
    </source>
</evidence>
<feature type="chain" id="PRO_5020024700" evidence="2">
    <location>
        <begin position="22"/>
        <end position="164"/>
    </location>
</feature>
<dbReference type="AlphaFoldDB" id="A0A4P1RS52"/>
<dbReference type="PANTHER" id="PTHR33184">
    <property type="entry name" value="PROTEIN TAPETUM DETERMINANT 1-LIKE-RELATED"/>
    <property type="match status" value="1"/>
</dbReference>
<organism evidence="3 4">
    <name type="scientific">Lupinus angustifolius</name>
    <name type="common">Narrow-leaved blue lupine</name>
    <dbReference type="NCBI Taxonomy" id="3871"/>
    <lineage>
        <taxon>Eukaryota</taxon>
        <taxon>Viridiplantae</taxon>
        <taxon>Streptophyta</taxon>
        <taxon>Embryophyta</taxon>
        <taxon>Tracheophyta</taxon>
        <taxon>Spermatophyta</taxon>
        <taxon>Magnoliopsida</taxon>
        <taxon>eudicotyledons</taxon>
        <taxon>Gunneridae</taxon>
        <taxon>Pentapetalae</taxon>
        <taxon>rosids</taxon>
        <taxon>fabids</taxon>
        <taxon>Fabales</taxon>
        <taxon>Fabaceae</taxon>
        <taxon>Papilionoideae</taxon>
        <taxon>50 kb inversion clade</taxon>
        <taxon>genistoids sensu lato</taxon>
        <taxon>core genistoids</taxon>
        <taxon>Genisteae</taxon>
        <taxon>Lupinus</taxon>
    </lineage>
</organism>
<reference evidence="3 4" key="1">
    <citation type="journal article" date="2017" name="Plant Biotechnol. J.">
        <title>A comprehensive draft genome sequence for lupin (Lupinus angustifolius), an emerging health food: insights into plant-microbe interactions and legume evolution.</title>
        <authorList>
            <person name="Hane J.K."/>
            <person name="Ming Y."/>
            <person name="Kamphuis L.G."/>
            <person name="Nelson M.N."/>
            <person name="Garg G."/>
            <person name="Atkins C.A."/>
            <person name="Bayer P.E."/>
            <person name="Bravo A."/>
            <person name="Bringans S."/>
            <person name="Cannon S."/>
            <person name="Edwards D."/>
            <person name="Foley R."/>
            <person name="Gao L.L."/>
            <person name="Harrison M.J."/>
            <person name="Huang W."/>
            <person name="Hurgobin B."/>
            <person name="Li S."/>
            <person name="Liu C.W."/>
            <person name="McGrath A."/>
            <person name="Morahan G."/>
            <person name="Murray J."/>
            <person name="Weller J."/>
            <person name="Jian J."/>
            <person name="Singh K.B."/>
        </authorList>
    </citation>
    <scope>NUCLEOTIDE SEQUENCE [LARGE SCALE GENOMIC DNA]</scope>
    <source>
        <strain evidence="4">cv. Tanjil</strain>
        <tissue evidence="3">Whole plant</tissue>
    </source>
</reference>
<sequence length="164" mass="18400">MATLGTLFFLFFGLLIGFSGATSNETIVSLSLKQGRNDTFLIARHRKLLQPVEVVKPNTIWDDKCSKEYIAINQSPTPPLSNGIPTYTVEIINNCFSGCEISDIHVSCGWFSSVTLVNPEVFKRLDYDDCIVNDGKPLQNRSLVSFRYANTFPYPFFVTKVTCI</sequence>
<dbReference type="STRING" id="3871.A0A4P1RS52"/>
<evidence type="ECO:0000313" key="4">
    <source>
        <dbReference type="Proteomes" id="UP000188354"/>
    </source>
</evidence>
<keyword evidence="1 2" id="KW-0732">Signal</keyword>
<dbReference type="KEGG" id="lang:109327561"/>
<dbReference type="PANTHER" id="PTHR33184:SF67">
    <property type="entry name" value="PROTEIN TAPETUM DETERMINANT 1"/>
    <property type="match status" value="1"/>
</dbReference>
<feature type="signal peptide" evidence="2">
    <location>
        <begin position="1"/>
        <end position="21"/>
    </location>
</feature>
<evidence type="ECO:0000313" key="3">
    <source>
        <dbReference type="EMBL" id="OIW16736.1"/>
    </source>
</evidence>
<gene>
    <name evidence="3" type="ORF">TanjilG_14506</name>
</gene>
<dbReference type="OrthoDB" id="1572689at2759"/>
<dbReference type="EMBL" id="CM007362">
    <property type="protein sequence ID" value="OIW16736.1"/>
    <property type="molecule type" value="Genomic_DNA"/>
</dbReference>
<dbReference type="InterPro" id="IPR040361">
    <property type="entry name" value="TPD1"/>
</dbReference>
<dbReference type="Pfam" id="PF24068">
    <property type="entry name" value="TPD1_C"/>
    <property type="match status" value="1"/>
</dbReference>
<dbReference type="GO" id="GO:0001709">
    <property type="term" value="P:cell fate determination"/>
    <property type="evidence" value="ECO:0007669"/>
    <property type="project" value="TreeGrafter"/>
</dbReference>